<accession>A0ABT2MWE2</accession>
<name>A0ABT2MWE2_9CYAN</name>
<comment type="caution">
    <text evidence="1">The sequence shown here is derived from an EMBL/GenBank/DDBJ whole genome shotgun (WGS) entry which is preliminary data.</text>
</comment>
<dbReference type="EMBL" id="JAMXFF010000041">
    <property type="protein sequence ID" value="MCT7969054.1"/>
    <property type="molecule type" value="Genomic_DNA"/>
</dbReference>
<sequence>MSSFQKRAFLWILPRSQPVLNPEKPRQYSESGCGDRLKHLSLKPLKK</sequence>
<organism evidence="1 2">
    <name type="scientific">Laspinema palackyanum D2a</name>
    <dbReference type="NCBI Taxonomy" id="2953684"/>
    <lineage>
        <taxon>Bacteria</taxon>
        <taxon>Bacillati</taxon>
        <taxon>Cyanobacteriota</taxon>
        <taxon>Cyanophyceae</taxon>
        <taxon>Oscillatoriophycideae</taxon>
        <taxon>Oscillatoriales</taxon>
        <taxon>Laspinemataceae</taxon>
        <taxon>Laspinema</taxon>
        <taxon>Laspinema palackyanum</taxon>
    </lineage>
</organism>
<dbReference type="RefSeq" id="WP_368008527.1">
    <property type="nucleotide sequence ID" value="NZ_JAMXFF010000041.1"/>
</dbReference>
<reference evidence="1 2" key="1">
    <citation type="journal article" date="2022" name="Front. Microbiol.">
        <title>High genomic differentiation and limited gene flow indicate recent cryptic speciation within the genus Laspinema (cyanobacteria).</title>
        <authorList>
            <person name="Stanojkovic A."/>
            <person name="Skoupy S."/>
            <person name="Skaloud P."/>
            <person name="Dvorak P."/>
        </authorList>
    </citation>
    <scope>NUCLEOTIDE SEQUENCE [LARGE SCALE GENOMIC DNA]</scope>
    <source>
        <strain evidence="1 2">D2a</strain>
    </source>
</reference>
<evidence type="ECO:0000313" key="1">
    <source>
        <dbReference type="EMBL" id="MCT7969054.1"/>
    </source>
</evidence>
<gene>
    <name evidence="1" type="ORF">NG799_22330</name>
</gene>
<proteinExistence type="predicted"/>
<evidence type="ECO:0000313" key="2">
    <source>
        <dbReference type="Proteomes" id="UP001525890"/>
    </source>
</evidence>
<dbReference type="Proteomes" id="UP001525890">
    <property type="component" value="Unassembled WGS sequence"/>
</dbReference>
<keyword evidence="2" id="KW-1185">Reference proteome</keyword>
<protein>
    <submittedName>
        <fullName evidence="1">Uncharacterized protein</fullName>
    </submittedName>
</protein>